<comment type="caution">
    <text evidence="5">The sequence shown here is derived from an EMBL/GenBank/DDBJ whole genome shotgun (WGS) entry which is preliminary data.</text>
</comment>
<organism evidence="5 6">
    <name type="scientific">Phrynosoma platyrhinos</name>
    <name type="common">Desert horned lizard</name>
    <dbReference type="NCBI Taxonomy" id="52577"/>
    <lineage>
        <taxon>Eukaryota</taxon>
        <taxon>Metazoa</taxon>
        <taxon>Chordata</taxon>
        <taxon>Craniata</taxon>
        <taxon>Vertebrata</taxon>
        <taxon>Euteleostomi</taxon>
        <taxon>Lepidosauria</taxon>
        <taxon>Squamata</taxon>
        <taxon>Bifurcata</taxon>
        <taxon>Unidentata</taxon>
        <taxon>Episquamata</taxon>
        <taxon>Toxicofera</taxon>
        <taxon>Iguania</taxon>
        <taxon>Phrynosomatidae</taxon>
        <taxon>Phrynosomatinae</taxon>
        <taxon>Phrynosoma</taxon>
    </lineage>
</organism>
<name>A0ABQ7T0U8_PHRPL</name>
<feature type="domain" description="Peptidase S1" evidence="4">
    <location>
        <begin position="61"/>
        <end position="103"/>
    </location>
</feature>
<dbReference type="InterPro" id="IPR043504">
    <property type="entry name" value="Peptidase_S1_PA_chymotrypsin"/>
</dbReference>
<accession>A0ABQ7T0U8</accession>
<dbReference type="InterPro" id="IPR001254">
    <property type="entry name" value="Trypsin_dom"/>
</dbReference>
<evidence type="ECO:0000259" key="4">
    <source>
        <dbReference type="Pfam" id="PF00089"/>
    </source>
</evidence>
<evidence type="ECO:0000256" key="2">
    <source>
        <dbReference type="ARBA" id="ARBA00023157"/>
    </source>
</evidence>
<dbReference type="SUPFAM" id="SSF50494">
    <property type="entry name" value="Trypsin-like serine proteases"/>
    <property type="match status" value="1"/>
</dbReference>
<dbReference type="PROSITE" id="PS00134">
    <property type="entry name" value="TRYPSIN_HIS"/>
    <property type="match status" value="1"/>
</dbReference>
<evidence type="ECO:0000313" key="5">
    <source>
        <dbReference type="EMBL" id="KAH0623352.1"/>
    </source>
</evidence>
<sequence length="104" mass="11461">MKEGERPEVPPGDGENALPVELWPLNVPSWDVFSHVPCGLDPSPLFPAECGTTYSKMPETTGGKDISLRRWPWQVALYLNGKHTCAGALVSQEWIVSAAHCMDR</sequence>
<keyword evidence="3" id="KW-0325">Glycoprotein</keyword>
<comment type="similarity">
    <text evidence="1">Belongs to the peptidase S1 family. Snake venom subfamily.</text>
</comment>
<protein>
    <recommendedName>
        <fullName evidence="4">Peptidase S1 domain-containing protein</fullName>
    </recommendedName>
</protein>
<dbReference type="EMBL" id="JAIPUX010003283">
    <property type="protein sequence ID" value="KAH0623352.1"/>
    <property type="molecule type" value="Genomic_DNA"/>
</dbReference>
<dbReference type="Pfam" id="PF00089">
    <property type="entry name" value="Trypsin"/>
    <property type="match status" value="1"/>
</dbReference>
<keyword evidence="2" id="KW-1015">Disulfide bond</keyword>
<reference evidence="5 6" key="1">
    <citation type="journal article" date="2022" name="Gigascience">
        <title>A chromosome-level genome assembly and annotation of the desert horned lizard, Phrynosoma platyrhinos, provides insight into chromosomal rearrangements among reptiles.</title>
        <authorList>
            <person name="Koochekian N."/>
            <person name="Ascanio A."/>
            <person name="Farleigh K."/>
            <person name="Card D.C."/>
            <person name="Schield D.R."/>
            <person name="Castoe T.A."/>
            <person name="Jezkova T."/>
        </authorList>
    </citation>
    <scope>NUCLEOTIDE SEQUENCE [LARGE SCALE GENOMIC DNA]</scope>
    <source>
        <strain evidence="5">NK-2021</strain>
    </source>
</reference>
<dbReference type="Proteomes" id="UP000826234">
    <property type="component" value="Unassembled WGS sequence"/>
</dbReference>
<evidence type="ECO:0000256" key="3">
    <source>
        <dbReference type="ARBA" id="ARBA00023180"/>
    </source>
</evidence>
<evidence type="ECO:0000313" key="6">
    <source>
        <dbReference type="Proteomes" id="UP000826234"/>
    </source>
</evidence>
<gene>
    <name evidence="5" type="ORF">JD844_031591</name>
</gene>
<dbReference type="InterPro" id="IPR009003">
    <property type="entry name" value="Peptidase_S1_PA"/>
</dbReference>
<dbReference type="PANTHER" id="PTHR24252:SF27">
    <property type="entry name" value="TRANSMEMBRANE PROTEASE SERINE 3-LIKE"/>
    <property type="match status" value="1"/>
</dbReference>
<dbReference type="InterPro" id="IPR018114">
    <property type="entry name" value="TRYPSIN_HIS"/>
</dbReference>
<keyword evidence="6" id="KW-1185">Reference proteome</keyword>
<proteinExistence type="inferred from homology"/>
<evidence type="ECO:0000256" key="1">
    <source>
        <dbReference type="ARBA" id="ARBA00009228"/>
    </source>
</evidence>
<dbReference type="Gene3D" id="2.40.10.10">
    <property type="entry name" value="Trypsin-like serine proteases"/>
    <property type="match status" value="1"/>
</dbReference>
<dbReference type="PANTHER" id="PTHR24252">
    <property type="entry name" value="ACROSIN-RELATED"/>
    <property type="match status" value="1"/>
</dbReference>